<dbReference type="EMBL" id="CP043026">
    <property type="protein sequence ID" value="QEH62257.1"/>
    <property type="molecule type" value="Genomic_DNA"/>
</dbReference>
<evidence type="ECO:0008006" key="4">
    <source>
        <dbReference type="Google" id="ProtNLM"/>
    </source>
</evidence>
<evidence type="ECO:0000256" key="1">
    <source>
        <dbReference type="SAM" id="Phobius"/>
    </source>
</evidence>
<feature type="transmembrane region" description="Helical" evidence="1">
    <location>
        <begin position="176"/>
        <end position="197"/>
    </location>
</feature>
<feature type="transmembrane region" description="Helical" evidence="1">
    <location>
        <begin position="149"/>
        <end position="169"/>
    </location>
</feature>
<feature type="transmembrane region" description="Helical" evidence="1">
    <location>
        <begin position="62"/>
        <end position="85"/>
    </location>
</feature>
<keyword evidence="1" id="KW-0812">Transmembrane</keyword>
<keyword evidence="3" id="KW-1185">Reference proteome</keyword>
<name>A0A5B9Y7G1_9MOLU</name>
<feature type="transmembrane region" description="Helical" evidence="1">
    <location>
        <begin position="534"/>
        <end position="558"/>
    </location>
</feature>
<evidence type="ECO:0000313" key="3">
    <source>
        <dbReference type="Proteomes" id="UP000323144"/>
    </source>
</evidence>
<reference evidence="2 3" key="1">
    <citation type="submission" date="2019-08" db="EMBL/GenBank/DDBJ databases">
        <title>Complete genome sequence of Spiroplasma chinense CCH (DSM 19755).</title>
        <authorList>
            <person name="Shen H.-Y."/>
            <person name="Lin Y.-C."/>
            <person name="Chou L."/>
            <person name="Kuo C.-H."/>
        </authorList>
    </citation>
    <scope>NUCLEOTIDE SEQUENCE [LARGE SCALE GENOMIC DNA]</scope>
    <source>
        <strain evidence="2 3">CCH</strain>
    </source>
</reference>
<feature type="transmembrane region" description="Helical" evidence="1">
    <location>
        <begin position="117"/>
        <end position="137"/>
    </location>
</feature>
<sequence>MKDNLKIINIMFKVNMKKALVDYTILITISLLILNNVVFPVIINQNYRQGIISGNLNVKMTFYIKTTLDILFLALLNLFVISLFWKKQYDDGVHNVEKRLGVKTSYMFFLRMGLSKIITVTTILISFLIFFTISSIMDNTPKELVNTKFISVFGFYYLVDVLFFTITMISILTIHYIAAMFVSIFIPFILVLTPMFYSKGYTSSYDNVMKYRDELKFVAANIRTKLGFDFNDFLEKNNEYSFFQEQYNGLDIRWHNSQLYTWDLYEREFYFGDVYFPNIATELEKNSPDIYSFFKSIDDSLYSGEWQENCNKVDLMFNYGKRREKDNIYSKGICDISRFSNYLISKNIEDGKFNSLFKYISNSAKGIQIYNELDEIISFSPGTRSGTIFAYGHVDENQATIDTVVANVKTPMQTVFNWYFLNLLKSSYVFDNYQVKAVVNLDKILGDKNLKNKVDIFRHFEILWAGKSYTNPNYDDIWNLSGELRNSFLNSYLKIELPDAIARRDTSLQAHNFIFTSETSELSQSVLVKQSVTVVYEAMFITYFTLFLGLNFITYFIYERKWK</sequence>
<keyword evidence="1" id="KW-0472">Membrane</keyword>
<dbReference type="Proteomes" id="UP000323144">
    <property type="component" value="Chromosome"/>
</dbReference>
<feature type="transmembrane region" description="Helical" evidence="1">
    <location>
        <begin position="20"/>
        <end position="42"/>
    </location>
</feature>
<proteinExistence type="predicted"/>
<organism evidence="2 3">
    <name type="scientific">Spiroplasma chinense</name>
    <dbReference type="NCBI Taxonomy" id="216932"/>
    <lineage>
        <taxon>Bacteria</taxon>
        <taxon>Bacillati</taxon>
        <taxon>Mycoplasmatota</taxon>
        <taxon>Mollicutes</taxon>
        <taxon>Entomoplasmatales</taxon>
        <taxon>Spiroplasmataceae</taxon>
        <taxon>Spiroplasma</taxon>
    </lineage>
</organism>
<dbReference type="AlphaFoldDB" id="A0A5B9Y7G1"/>
<protein>
    <recommendedName>
        <fullName evidence="4">ABC transporter permease</fullName>
    </recommendedName>
</protein>
<accession>A0A5B9Y7G1</accession>
<dbReference type="RefSeq" id="WP_166508621.1">
    <property type="nucleotide sequence ID" value="NZ_CP043026.1"/>
</dbReference>
<keyword evidence="1" id="KW-1133">Transmembrane helix</keyword>
<dbReference type="KEGG" id="schi:SCHIN_v1c10640"/>
<evidence type="ECO:0000313" key="2">
    <source>
        <dbReference type="EMBL" id="QEH62257.1"/>
    </source>
</evidence>
<gene>
    <name evidence="2" type="ORF">SCHIN_v1c10640</name>
</gene>